<feature type="binding site" evidence="7">
    <location>
        <begin position="33"/>
        <end position="35"/>
    </location>
    <ligand>
        <name>S-adenosyl-L-methionine</name>
        <dbReference type="ChEBI" id="CHEBI:59789"/>
    </ligand>
</feature>
<dbReference type="EMBL" id="JABFIF010000015">
    <property type="protein sequence ID" value="NOH16346.1"/>
    <property type="molecule type" value="Genomic_DNA"/>
</dbReference>
<dbReference type="EC" id="2.1.1.199" evidence="7"/>
<dbReference type="EMBL" id="FNGL01000006">
    <property type="protein sequence ID" value="SDL06835.1"/>
    <property type="molecule type" value="Genomic_DNA"/>
</dbReference>
<reference evidence="9 12" key="2">
    <citation type="submission" date="2020-05" db="EMBL/GenBank/DDBJ databases">
        <title>Draft genome sequence of Clostridium cochlearium strain AGROS13 isolated from a sheep dairy farm in New Zealand.</title>
        <authorList>
            <person name="Gupta T.B."/>
            <person name="Jauregui R."/>
            <person name="Risson A.N."/>
            <person name="Brightwell G."/>
            <person name="Maclean P."/>
        </authorList>
    </citation>
    <scope>NUCLEOTIDE SEQUENCE [LARGE SCALE GENOMIC DNA]</scope>
    <source>
        <strain evidence="9 12">AGROS13</strain>
    </source>
</reference>
<evidence type="ECO:0000313" key="9">
    <source>
        <dbReference type="EMBL" id="NOH16346.1"/>
    </source>
</evidence>
<reference evidence="10 11" key="1">
    <citation type="submission" date="2016-10" db="EMBL/GenBank/DDBJ databases">
        <authorList>
            <person name="Varghese N."/>
            <person name="Submissions S."/>
        </authorList>
    </citation>
    <scope>NUCLEOTIDE SEQUENCE [LARGE SCALE GENOMIC DNA]</scope>
    <source>
        <strain evidence="10 11">NLAE-zl-C224</strain>
    </source>
</reference>
<feature type="binding site" evidence="7">
    <location>
        <position position="100"/>
    </location>
    <ligand>
        <name>S-adenosyl-L-methionine</name>
        <dbReference type="ChEBI" id="CHEBI:59789"/>
    </ligand>
</feature>
<evidence type="ECO:0000256" key="5">
    <source>
        <dbReference type="ARBA" id="ARBA00022679"/>
    </source>
</evidence>
<comment type="similarity">
    <text evidence="1 7">Belongs to the methyltransferase superfamily. RsmH family.</text>
</comment>
<keyword evidence="11" id="KW-1185">Reference proteome</keyword>
<evidence type="ECO:0000256" key="1">
    <source>
        <dbReference type="ARBA" id="ARBA00010396"/>
    </source>
</evidence>
<accession>A0A240ABW9</accession>
<feature type="binding site" evidence="7">
    <location>
        <position position="53"/>
    </location>
    <ligand>
        <name>S-adenosyl-L-methionine</name>
        <dbReference type="ChEBI" id="CHEBI:59789"/>
    </ligand>
</feature>
<comment type="catalytic activity">
    <reaction evidence="7">
        <text>cytidine(1402) in 16S rRNA + S-adenosyl-L-methionine = N(4)-methylcytidine(1402) in 16S rRNA + S-adenosyl-L-homocysteine + H(+)</text>
        <dbReference type="Rhea" id="RHEA:42928"/>
        <dbReference type="Rhea" id="RHEA-COMP:10286"/>
        <dbReference type="Rhea" id="RHEA-COMP:10287"/>
        <dbReference type="ChEBI" id="CHEBI:15378"/>
        <dbReference type="ChEBI" id="CHEBI:57856"/>
        <dbReference type="ChEBI" id="CHEBI:59789"/>
        <dbReference type="ChEBI" id="CHEBI:74506"/>
        <dbReference type="ChEBI" id="CHEBI:82748"/>
        <dbReference type="EC" id="2.1.1.199"/>
    </reaction>
</comment>
<dbReference type="GeneID" id="70577313"/>
<proteinExistence type="inferred from homology"/>
<evidence type="ECO:0000256" key="6">
    <source>
        <dbReference type="ARBA" id="ARBA00022691"/>
    </source>
</evidence>
<feature type="region of interest" description="Disordered" evidence="8">
    <location>
        <begin position="289"/>
        <end position="310"/>
    </location>
</feature>
<dbReference type="HAMAP" id="MF_01007">
    <property type="entry name" value="16SrRNA_methyltr_H"/>
    <property type="match status" value="1"/>
</dbReference>
<name>A0A240ABW9_CLOCO</name>
<gene>
    <name evidence="7 9" type="primary">rsmH</name>
    <name evidence="9" type="ORF">HMJ28_08105</name>
    <name evidence="10" type="ORF">SAMN05216497_10648</name>
</gene>
<evidence type="ECO:0000256" key="7">
    <source>
        <dbReference type="HAMAP-Rule" id="MF_01007"/>
    </source>
</evidence>
<dbReference type="STRING" id="1494.SAMN05216497_10648"/>
<comment type="function">
    <text evidence="7">Specifically methylates the N4 position of cytidine in position 1402 (C1402) of 16S rRNA.</text>
</comment>
<keyword evidence="6 7" id="KW-0949">S-adenosyl-L-methionine</keyword>
<dbReference type="SUPFAM" id="SSF81799">
    <property type="entry name" value="Putative methyltransferase TM0872, insert domain"/>
    <property type="match status" value="1"/>
</dbReference>
<dbReference type="PIRSF" id="PIRSF004486">
    <property type="entry name" value="MraW"/>
    <property type="match status" value="1"/>
</dbReference>
<keyword evidence="3 7" id="KW-0698">rRNA processing</keyword>
<comment type="subcellular location">
    <subcellularLocation>
        <location evidence="7">Cytoplasm</location>
    </subcellularLocation>
</comment>
<dbReference type="Gene3D" id="1.10.150.170">
    <property type="entry name" value="Putative methyltransferase TM0872, insert domain"/>
    <property type="match status" value="1"/>
</dbReference>
<keyword evidence="5 7" id="KW-0808">Transferase</keyword>
<evidence type="ECO:0000256" key="4">
    <source>
        <dbReference type="ARBA" id="ARBA00022603"/>
    </source>
</evidence>
<dbReference type="GO" id="GO:0071424">
    <property type="term" value="F:rRNA (cytosine-N4-)-methyltransferase activity"/>
    <property type="evidence" value="ECO:0007669"/>
    <property type="project" value="UniProtKB-UniRule"/>
</dbReference>
<dbReference type="PANTHER" id="PTHR11265">
    <property type="entry name" value="S-ADENOSYL-METHYLTRANSFERASE MRAW"/>
    <property type="match status" value="1"/>
</dbReference>
<dbReference type="Pfam" id="PF01795">
    <property type="entry name" value="Methyltransf_5"/>
    <property type="match status" value="1"/>
</dbReference>
<dbReference type="OrthoDB" id="9806637at2"/>
<dbReference type="FunFam" id="1.10.150.170:FF:000001">
    <property type="entry name" value="Ribosomal RNA small subunit methyltransferase H"/>
    <property type="match status" value="1"/>
</dbReference>
<dbReference type="PANTHER" id="PTHR11265:SF0">
    <property type="entry name" value="12S RRNA N4-METHYLCYTIDINE METHYLTRANSFERASE"/>
    <property type="match status" value="1"/>
</dbReference>
<evidence type="ECO:0000256" key="8">
    <source>
        <dbReference type="SAM" id="MobiDB-lite"/>
    </source>
</evidence>
<evidence type="ECO:0000313" key="12">
    <source>
        <dbReference type="Proteomes" id="UP000528432"/>
    </source>
</evidence>
<dbReference type="GO" id="GO:0070475">
    <property type="term" value="P:rRNA base methylation"/>
    <property type="evidence" value="ECO:0007669"/>
    <property type="project" value="UniProtKB-UniRule"/>
</dbReference>
<dbReference type="Proteomes" id="UP000198811">
    <property type="component" value="Unassembled WGS sequence"/>
</dbReference>
<dbReference type="Proteomes" id="UP000528432">
    <property type="component" value="Unassembled WGS sequence"/>
</dbReference>
<dbReference type="InterPro" id="IPR029063">
    <property type="entry name" value="SAM-dependent_MTases_sf"/>
</dbReference>
<dbReference type="Gene3D" id="3.40.50.150">
    <property type="entry name" value="Vaccinia Virus protein VP39"/>
    <property type="match status" value="1"/>
</dbReference>
<evidence type="ECO:0000313" key="11">
    <source>
        <dbReference type="Proteomes" id="UP000198811"/>
    </source>
</evidence>
<evidence type="ECO:0000313" key="10">
    <source>
        <dbReference type="EMBL" id="SDL06835.1"/>
    </source>
</evidence>
<dbReference type="AlphaFoldDB" id="A0A240ABW9"/>
<dbReference type="SUPFAM" id="SSF53335">
    <property type="entry name" value="S-adenosyl-L-methionine-dependent methyltransferases"/>
    <property type="match status" value="1"/>
</dbReference>
<sequence>MDFKHISVLLDECIEGLNIKENGIYVDCTLGGAGHSKEILKRLSKEGKLVGIDQDEEALGAASEKLKEYENVLYKHSNFYYIKDVLEELQVGKVDGILMDLGVSSYQLDEKSRGFSYMQDAPLDMRMNKKSSLDAYEVVNFYNENKLAKIIKEYGEERFAKRIANFIVENRKNKKIETTGELVDIIKRAIPAKFRREGPHPAKRTFQAIRIEVNGELEILNKAIEDSVKGLKSGGRIAIITFHSLEDRIVKNKFKELEDPCICPRDFPICTCGRQPLVKIITRKPIEPSKEEVERNPRSRSAKLRIAERL</sequence>
<dbReference type="InterPro" id="IPR002903">
    <property type="entry name" value="RsmH"/>
</dbReference>
<protein>
    <recommendedName>
        <fullName evidence="7">Ribosomal RNA small subunit methyltransferase H</fullName>
        <ecNumber evidence="7">2.1.1.199</ecNumber>
    </recommendedName>
    <alternativeName>
        <fullName evidence="7">16S rRNA m(4)C1402 methyltransferase</fullName>
    </alternativeName>
    <alternativeName>
        <fullName evidence="7">rRNA (cytosine-N(4)-)-methyltransferase RsmH</fullName>
    </alternativeName>
</protein>
<organism evidence="9 12">
    <name type="scientific">Clostridium cochlearium</name>
    <dbReference type="NCBI Taxonomy" id="1494"/>
    <lineage>
        <taxon>Bacteria</taxon>
        <taxon>Bacillati</taxon>
        <taxon>Bacillota</taxon>
        <taxon>Clostridia</taxon>
        <taxon>Eubacteriales</taxon>
        <taxon>Clostridiaceae</taxon>
        <taxon>Clostridium</taxon>
    </lineage>
</organism>
<keyword evidence="2 7" id="KW-0963">Cytoplasm</keyword>
<dbReference type="GO" id="GO:0005737">
    <property type="term" value="C:cytoplasm"/>
    <property type="evidence" value="ECO:0007669"/>
    <property type="project" value="UniProtKB-SubCell"/>
</dbReference>
<feature type="binding site" evidence="7">
    <location>
        <position position="107"/>
    </location>
    <ligand>
        <name>S-adenosyl-L-methionine</name>
        <dbReference type="ChEBI" id="CHEBI:59789"/>
    </ligand>
</feature>
<evidence type="ECO:0000256" key="2">
    <source>
        <dbReference type="ARBA" id="ARBA00022490"/>
    </source>
</evidence>
<keyword evidence="4 7" id="KW-0489">Methyltransferase</keyword>
<dbReference type="InterPro" id="IPR023397">
    <property type="entry name" value="SAM-dep_MeTrfase_MraW_recog"/>
</dbReference>
<feature type="binding site" evidence="7">
    <location>
        <position position="79"/>
    </location>
    <ligand>
        <name>S-adenosyl-L-methionine</name>
        <dbReference type="ChEBI" id="CHEBI:59789"/>
    </ligand>
</feature>
<comment type="caution">
    <text evidence="9">The sequence shown here is derived from an EMBL/GenBank/DDBJ whole genome shotgun (WGS) entry which is preliminary data.</text>
</comment>
<evidence type="ECO:0000256" key="3">
    <source>
        <dbReference type="ARBA" id="ARBA00022552"/>
    </source>
</evidence>
<dbReference type="RefSeq" id="WP_089864845.1">
    <property type="nucleotide sequence ID" value="NZ_FNGL01000006.1"/>
</dbReference>
<dbReference type="NCBIfam" id="TIGR00006">
    <property type="entry name" value="16S rRNA (cytosine(1402)-N(4))-methyltransferase RsmH"/>
    <property type="match status" value="1"/>
</dbReference>